<comment type="cofactor">
    <cofactor evidence="2">
        <name>Mg(2+)</name>
        <dbReference type="ChEBI" id="CHEBI:18420"/>
    </cofactor>
</comment>
<proteinExistence type="inferred from homology"/>
<keyword evidence="6" id="KW-0479">Metal-binding</keyword>
<dbReference type="Pfam" id="PF22600">
    <property type="entry name" value="MTPAP-like_central"/>
    <property type="match status" value="1"/>
</dbReference>
<feature type="region of interest" description="Disordered" evidence="9">
    <location>
        <begin position="117"/>
        <end position="184"/>
    </location>
</feature>
<keyword evidence="4" id="KW-0963">Cytoplasm</keyword>
<evidence type="ECO:0000256" key="4">
    <source>
        <dbReference type="ARBA" id="ARBA00022490"/>
    </source>
</evidence>
<dbReference type="InterPro" id="IPR002058">
    <property type="entry name" value="PAP_assoc"/>
</dbReference>
<feature type="compositionally biased region" description="Low complexity" evidence="9">
    <location>
        <begin position="304"/>
        <end position="317"/>
    </location>
</feature>
<dbReference type="InterPro" id="IPR043519">
    <property type="entry name" value="NT_sf"/>
</dbReference>
<keyword evidence="5" id="KW-0808">Transferase</keyword>
<dbReference type="EMBL" id="AJVK01006447">
    <property type="status" value="NOT_ANNOTATED_CDS"/>
    <property type="molecule type" value="Genomic_DNA"/>
</dbReference>
<dbReference type="PANTHER" id="PTHR12271">
    <property type="entry name" value="POLY A POLYMERASE CID PAP -RELATED"/>
    <property type="match status" value="1"/>
</dbReference>
<feature type="region of interest" description="Disordered" evidence="9">
    <location>
        <begin position="218"/>
        <end position="264"/>
    </location>
</feature>
<feature type="compositionally biased region" description="Basic residues" evidence="9">
    <location>
        <begin position="152"/>
        <end position="178"/>
    </location>
</feature>
<dbReference type="VEuPathDB" id="VectorBase:PPAPM1_001046"/>
<evidence type="ECO:0000256" key="1">
    <source>
        <dbReference type="ARBA" id="ARBA00001936"/>
    </source>
</evidence>
<evidence type="ECO:0000313" key="12">
    <source>
        <dbReference type="EnsemblMetazoa" id="PPAI008784-PA"/>
    </source>
</evidence>
<dbReference type="InterPro" id="IPR054708">
    <property type="entry name" value="MTPAP-like_central"/>
</dbReference>
<feature type="compositionally biased region" description="Polar residues" evidence="9">
    <location>
        <begin position="287"/>
        <end position="300"/>
    </location>
</feature>
<keyword evidence="7" id="KW-0460">Magnesium</keyword>
<reference evidence="12" key="1">
    <citation type="submission" date="2022-08" db="UniProtKB">
        <authorList>
            <consortium name="EnsemblMetazoa"/>
        </authorList>
    </citation>
    <scope>IDENTIFICATION</scope>
    <source>
        <strain evidence="12">Israel</strain>
    </source>
</reference>
<feature type="compositionally biased region" description="Polar residues" evidence="9">
    <location>
        <begin position="117"/>
        <end position="146"/>
    </location>
</feature>
<evidence type="ECO:0000313" key="13">
    <source>
        <dbReference type="Proteomes" id="UP000092462"/>
    </source>
</evidence>
<feature type="domain" description="PAP-associated" evidence="10">
    <location>
        <begin position="695"/>
        <end position="756"/>
    </location>
</feature>
<dbReference type="SUPFAM" id="SSF81631">
    <property type="entry name" value="PAP/OAS1 substrate-binding domain"/>
    <property type="match status" value="1"/>
</dbReference>
<dbReference type="GO" id="GO:0005737">
    <property type="term" value="C:cytoplasm"/>
    <property type="evidence" value="ECO:0007669"/>
    <property type="project" value="UniProtKB-SubCell"/>
</dbReference>
<evidence type="ECO:0000256" key="3">
    <source>
        <dbReference type="ARBA" id="ARBA00004496"/>
    </source>
</evidence>
<evidence type="ECO:0000256" key="5">
    <source>
        <dbReference type="ARBA" id="ARBA00022679"/>
    </source>
</evidence>
<evidence type="ECO:0000259" key="10">
    <source>
        <dbReference type="Pfam" id="PF03828"/>
    </source>
</evidence>
<evidence type="ECO:0000256" key="8">
    <source>
        <dbReference type="ARBA" id="ARBA00038491"/>
    </source>
</evidence>
<dbReference type="VEuPathDB" id="VectorBase:PPAI008784"/>
<dbReference type="AlphaFoldDB" id="A0A1B0EYY0"/>
<comment type="similarity">
    <text evidence="8">Belongs to the DNA polymerase type-B-like family. GLD2 subfamily.</text>
</comment>
<keyword evidence="13" id="KW-1185">Reference proteome</keyword>
<feature type="region of interest" description="Disordered" evidence="9">
    <location>
        <begin position="287"/>
        <end position="317"/>
    </location>
</feature>
<comment type="subcellular location">
    <subcellularLocation>
        <location evidence="3">Cytoplasm</location>
    </subcellularLocation>
</comment>
<comment type="cofactor">
    <cofactor evidence="1">
        <name>Mn(2+)</name>
        <dbReference type="ChEBI" id="CHEBI:29035"/>
    </cofactor>
</comment>
<feature type="compositionally biased region" description="Polar residues" evidence="9">
    <location>
        <begin position="61"/>
        <end position="74"/>
    </location>
</feature>
<organism evidence="12 13">
    <name type="scientific">Phlebotomus papatasi</name>
    <name type="common">Sandfly</name>
    <dbReference type="NCBI Taxonomy" id="29031"/>
    <lineage>
        <taxon>Eukaryota</taxon>
        <taxon>Metazoa</taxon>
        <taxon>Ecdysozoa</taxon>
        <taxon>Arthropoda</taxon>
        <taxon>Hexapoda</taxon>
        <taxon>Insecta</taxon>
        <taxon>Pterygota</taxon>
        <taxon>Neoptera</taxon>
        <taxon>Endopterygota</taxon>
        <taxon>Diptera</taxon>
        <taxon>Nematocera</taxon>
        <taxon>Psychodoidea</taxon>
        <taxon>Psychodidae</taxon>
        <taxon>Phlebotomus</taxon>
        <taxon>Phlebotomus</taxon>
    </lineage>
</organism>
<evidence type="ECO:0000256" key="7">
    <source>
        <dbReference type="ARBA" id="ARBA00022842"/>
    </source>
</evidence>
<dbReference type="GO" id="GO:0031123">
    <property type="term" value="P:RNA 3'-end processing"/>
    <property type="evidence" value="ECO:0007669"/>
    <property type="project" value="TreeGrafter"/>
</dbReference>
<dbReference type="Gene3D" id="1.10.1410.10">
    <property type="match status" value="1"/>
</dbReference>
<protein>
    <submittedName>
        <fullName evidence="12">Uncharacterized protein</fullName>
    </submittedName>
</protein>
<evidence type="ECO:0000256" key="9">
    <source>
        <dbReference type="SAM" id="MobiDB-lite"/>
    </source>
</evidence>
<dbReference type="GO" id="GO:1990817">
    <property type="term" value="F:poly(A) RNA polymerase activity"/>
    <property type="evidence" value="ECO:0007669"/>
    <property type="project" value="UniProtKB-ARBA"/>
</dbReference>
<feature type="compositionally biased region" description="Polar residues" evidence="9">
    <location>
        <begin position="225"/>
        <end position="253"/>
    </location>
</feature>
<dbReference type="Gene3D" id="3.30.460.10">
    <property type="entry name" value="Beta Polymerase, domain 2"/>
    <property type="match status" value="1"/>
</dbReference>
<feature type="compositionally biased region" description="Polar residues" evidence="9">
    <location>
        <begin position="37"/>
        <end position="54"/>
    </location>
</feature>
<name>A0A1B0EYY0_PHLPP</name>
<feature type="domain" description="Poly(A) RNA polymerase mitochondrial-like central palm" evidence="11">
    <location>
        <begin position="470"/>
        <end position="607"/>
    </location>
</feature>
<sequence>MEMWKNHPWFAEGVAPSQKTFDSDVVQKSASPRLVIQQNDQQGQKKYNRPANTNVKRRNASGGQNVSTGGNKRRIQYQNNNKINQMLFPNVSDRRSYQPQGDLSPVIEITVGGNNKRASQYAGQAQLTSPGHPTGNTGPDGQCTNDDQMHPSKFHHPHYNRNHFHHNSHHHQNNHHSSRTGQYLYQGDGRNAGRASVDHKWHCSGWGACTCGYQKHQWSGRDYSRTPNQKSSGNFMYTEPPANSRSPTPSLKSESPPAMTPNVLNSPILASQLELNQLMTMSSDSQLSIGNRSHYTNGYESDSSHSSNMQQQQHQQQPYVTSCDYFFDLSSSSYQLGELLTPQQHQQLVASSQSSLSSSHTASEDQLAPGSAFSYELLPYISPRSSYGMLYSEPTLINHEMDGYLRKRFGSIAGSPSNEPRRGGITGFPSRKLKRQIVETPPDHFIARAHLVMTKKVPKQLLTGGQWDDLSQMVWNRFMGVQQTEETYVKKMNLWKSLFVYIRSQYPRFGLYLVGSTMTGFGADTSDVDMCLLSKYRTELEPRIEAIVNLTELQNFLALNKKYEMFHLIEAKVPILRFRDVENHIEVDLNYNNCVGIRNTHLLYWYSNMDWRVRPLALVVKAWAQYHCINNAKNSTISSYSLVLMVIHFLQVGVNPIILPCLHETHPEKFGVANDIRTININEQLKPFHSQNQQSLGELFLQFLEYFSNFDYSQYAISVRTASCLSIEYCRMQRSPKNDQHQWKHLCIEEPFDLTNTARSVYDSEVFEKIKCIFVWSWRTLEATMDLNAIFKPAYGYPFHSTPSR</sequence>
<dbReference type="PANTHER" id="PTHR12271:SF40">
    <property type="entry name" value="POLY(A) RNA POLYMERASE GLD2"/>
    <property type="match status" value="1"/>
</dbReference>
<feature type="region of interest" description="Disordered" evidence="9">
    <location>
        <begin position="37"/>
        <end position="74"/>
    </location>
</feature>
<dbReference type="Pfam" id="PF03828">
    <property type="entry name" value="PAP_assoc"/>
    <property type="match status" value="1"/>
</dbReference>
<dbReference type="GO" id="GO:0046872">
    <property type="term" value="F:metal ion binding"/>
    <property type="evidence" value="ECO:0007669"/>
    <property type="project" value="UniProtKB-KW"/>
</dbReference>
<dbReference type="CDD" id="cd05402">
    <property type="entry name" value="NT_PAP_TUTase"/>
    <property type="match status" value="1"/>
</dbReference>
<dbReference type="EMBL" id="AJVK01006448">
    <property type="status" value="NOT_ANNOTATED_CDS"/>
    <property type="molecule type" value="Genomic_DNA"/>
</dbReference>
<dbReference type="EnsemblMetazoa" id="PPAI008784-RA">
    <property type="protein sequence ID" value="PPAI008784-PA"/>
    <property type="gene ID" value="PPAI008784"/>
</dbReference>
<dbReference type="Proteomes" id="UP000092462">
    <property type="component" value="Unassembled WGS sequence"/>
</dbReference>
<evidence type="ECO:0000259" key="11">
    <source>
        <dbReference type="Pfam" id="PF22600"/>
    </source>
</evidence>
<accession>A0A1B0EYY0</accession>
<evidence type="ECO:0000256" key="6">
    <source>
        <dbReference type="ARBA" id="ARBA00022723"/>
    </source>
</evidence>
<dbReference type="SUPFAM" id="SSF81301">
    <property type="entry name" value="Nucleotidyltransferase"/>
    <property type="match status" value="1"/>
</dbReference>
<evidence type="ECO:0000256" key="2">
    <source>
        <dbReference type="ARBA" id="ARBA00001946"/>
    </source>
</evidence>